<dbReference type="Proteomes" id="UP000887580">
    <property type="component" value="Unplaced"/>
</dbReference>
<sequence length="343" mass="37665">METEEIWPTLNEEIIEKYSTFFNNGIQIAIFSLFGILFATIFLIYIFIWIFDKSTKISLPTQYSIRFDPKGFSSNELRLYNVKSIDGGCGLKSIKPIERGKAGIIQAERMFESSMFPRIDILQQPWIGRETLAAQTTFQILDWNNYFDYPAETSDLKSIAAKPGPSAALTPSNSSKKPEQQQQSKSPNEKPTSDKASNKNSARNSKKKLSQKSSKEKNVNKNAAANNNSQKPSPKPSKPKKISNKENVGKVSSKEKQDLKKVKVHDIVPPPASPSPATQTPTASPAGGTTPQTPSIKSTPQIAAAAAATPVAPTQTSAENIEFPPANIKKNSRTSPDSYKSIK</sequence>
<protein>
    <submittedName>
        <fullName evidence="2">Uncharacterized protein</fullName>
    </submittedName>
</protein>
<proteinExistence type="predicted"/>
<accession>A0AC35FWX8</accession>
<name>A0AC35FWX8_9BILA</name>
<dbReference type="WBParaSite" id="PS1159_v2.g21758.t1">
    <property type="protein sequence ID" value="PS1159_v2.g21758.t1"/>
    <property type="gene ID" value="PS1159_v2.g21758"/>
</dbReference>
<evidence type="ECO:0000313" key="1">
    <source>
        <dbReference type="Proteomes" id="UP000887580"/>
    </source>
</evidence>
<evidence type="ECO:0000313" key="2">
    <source>
        <dbReference type="WBParaSite" id="PS1159_v2.g21758.t1"/>
    </source>
</evidence>
<reference evidence="2" key="1">
    <citation type="submission" date="2022-11" db="UniProtKB">
        <authorList>
            <consortium name="WormBaseParasite"/>
        </authorList>
    </citation>
    <scope>IDENTIFICATION</scope>
</reference>
<organism evidence="1 2">
    <name type="scientific">Panagrolaimus sp. PS1159</name>
    <dbReference type="NCBI Taxonomy" id="55785"/>
    <lineage>
        <taxon>Eukaryota</taxon>
        <taxon>Metazoa</taxon>
        <taxon>Ecdysozoa</taxon>
        <taxon>Nematoda</taxon>
        <taxon>Chromadorea</taxon>
        <taxon>Rhabditida</taxon>
        <taxon>Tylenchina</taxon>
        <taxon>Panagrolaimomorpha</taxon>
        <taxon>Panagrolaimoidea</taxon>
        <taxon>Panagrolaimidae</taxon>
        <taxon>Panagrolaimus</taxon>
    </lineage>
</organism>